<dbReference type="SUPFAM" id="SSF53850">
    <property type="entry name" value="Periplasmic binding protein-like II"/>
    <property type="match status" value="1"/>
</dbReference>
<dbReference type="RefSeq" id="WP_089231218.1">
    <property type="nucleotide sequence ID" value="NZ_FZOY01000001.1"/>
</dbReference>
<organism evidence="4 5">
    <name type="scientific">Tropicimonas sediminicola</name>
    <dbReference type="NCBI Taxonomy" id="1031541"/>
    <lineage>
        <taxon>Bacteria</taxon>
        <taxon>Pseudomonadati</taxon>
        <taxon>Pseudomonadota</taxon>
        <taxon>Alphaproteobacteria</taxon>
        <taxon>Rhodobacterales</taxon>
        <taxon>Roseobacteraceae</taxon>
        <taxon>Tropicimonas</taxon>
    </lineage>
</organism>
<dbReference type="Proteomes" id="UP000198426">
    <property type="component" value="Unassembled WGS sequence"/>
</dbReference>
<dbReference type="Pfam" id="PF01547">
    <property type="entry name" value="SBP_bac_1"/>
    <property type="match status" value="1"/>
</dbReference>
<evidence type="ECO:0000256" key="3">
    <source>
        <dbReference type="SAM" id="SignalP"/>
    </source>
</evidence>
<dbReference type="AlphaFoldDB" id="A0A239D7J9"/>
<dbReference type="PANTHER" id="PTHR43649">
    <property type="entry name" value="ARABINOSE-BINDING PROTEIN-RELATED"/>
    <property type="match status" value="1"/>
</dbReference>
<name>A0A239D7J9_9RHOB</name>
<comment type="subcellular location">
    <subcellularLocation>
        <location evidence="1">Periplasm</location>
    </subcellularLocation>
</comment>
<sequence>MRILTLTAAVLATTALTGVTPALANDDLKIVDEPLELTVHIHHVRSTAYDENWPVEKVAQELTNVYLKNATVGSNTTNSEEAMNLLLATGKLPDIIGSARIKEAVDQYGPQGAFLPLNELIEEHAPHIKAFFDENPDLMKAASSSDGNLYYIPYLPDGKYGRGYFIRYDWLETLGLEVPNTVDELYEVLTAFRTQDPNGNGVQDEIPYFARQWEELPRLVTLWGGRSSGSDTYHDFYVEDGKIQYPYMGEGYKEGIKNLAKWYEEGLIDPEVFTRGSSSREYLLSENLGGMTHDWFASTAGYNDSLADKIPGFSFKAMIPPENVNGDRIAEHRRILVKPDGWAIGGTNKHPVETIKYFDFYFSPEGRRLVNFGVEGEQYTMVDGKPQFTEEFLTNGRPVNSQLYEIGAQLQARGYYQDYEYEKQWSNQYALEGIELYEQGDYLIPDFLGVAMNADEQRVFDKYFSQARTYMLEKQQAWILGAADVEEEWDAYMSQLDRMGMNDVLEVMQSAYDRQYGG</sequence>
<dbReference type="InterPro" id="IPR050490">
    <property type="entry name" value="Bact_solute-bd_prot1"/>
</dbReference>
<comment type="similarity">
    <text evidence="2">Belongs to the bacterial solute-binding protein 1 family.</text>
</comment>
<dbReference type="OrthoDB" id="9803049at2"/>
<reference evidence="4 5" key="1">
    <citation type="submission" date="2017-06" db="EMBL/GenBank/DDBJ databases">
        <authorList>
            <person name="Kim H.J."/>
            <person name="Triplett B.A."/>
        </authorList>
    </citation>
    <scope>NUCLEOTIDE SEQUENCE [LARGE SCALE GENOMIC DNA]</scope>
    <source>
        <strain evidence="4 5">DSM 29339</strain>
    </source>
</reference>
<dbReference type="EMBL" id="FZOY01000001">
    <property type="protein sequence ID" value="SNS27553.1"/>
    <property type="molecule type" value="Genomic_DNA"/>
</dbReference>
<gene>
    <name evidence="4" type="ORF">SAMN05421757_101657</name>
</gene>
<keyword evidence="3" id="KW-0732">Signal</keyword>
<evidence type="ECO:0000256" key="2">
    <source>
        <dbReference type="ARBA" id="ARBA00008520"/>
    </source>
</evidence>
<feature type="chain" id="PRO_5012873279" evidence="3">
    <location>
        <begin position="25"/>
        <end position="518"/>
    </location>
</feature>
<protein>
    <submittedName>
        <fullName evidence="4">Carbohydrate ABC transporter substrate-binding protein, CUT1 family</fullName>
    </submittedName>
</protein>
<feature type="signal peptide" evidence="3">
    <location>
        <begin position="1"/>
        <end position="24"/>
    </location>
</feature>
<accession>A0A239D7J9</accession>
<evidence type="ECO:0000313" key="4">
    <source>
        <dbReference type="EMBL" id="SNS27553.1"/>
    </source>
</evidence>
<dbReference type="PANTHER" id="PTHR43649:SF17">
    <property type="entry name" value="ABC TRANSPORTER SOLUTE BINDING PROTEIN-SUGAR TRANSPORT"/>
    <property type="match status" value="1"/>
</dbReference>
<dbReference type="InterPro" id="IPR006059">
    <property type="entry name" value="SBP"/>
</dbReference>
<dbReference type="GO" id="GO:0042597">
    <property type="term" value="C:periplasmic space"/>
    <property type="evidence" value="ECO:0007669"/>
    <property type="project" value="UniProtKB-SubCell"/>
</dbReference>
<dbReference type="Gene3D" id="3.40.190.10">
    <property type="entry name" value="Periplasmic binding protein-like II"/>
    <property type="match status" value="2"/>
</dbReference>
<evidence type="ECO:0000256" key="1">
    <source>
        <dbReference type="ARBA" id="ARBA00004418"/>
    </source>
</evidence>
<evidence type="ECO:0000313" key="5">
    <source>
        <dbReference type="Proteomes" id="UP000198426"/>
    </source>
</evidence>
<proteinExistence type="inferred from homology"/>
<keyword evidence="5" id="KW-1185">Reference proteome</keyword>